<dbReference type="EMBL" id="JMCB01000003">
    <property type="protein sequence ID" value="KFE70708.1"/>
    <property type="molecule type" value="Genomic_DNA"/>
</dbReference>
<dbReference type="RefSeq" id="WP_044185945.1">
    <property type="nucleotide sequence ID" value="NZ_JMCB01000003.1"/>
</dbReference>
<sequence length="87" mass="9160">MKRLLLPALLLLSSPAWADIPPSDDWPPPAEDPKPAEAPKPSAAPSPQHETASEVKGRTGCMAAASLSLTLAALAAGWLLRDKRRIA</sequence>
<evidence type="ECO:0000313" key="4">
    <source>
        <dbReference type="Proteomes" id="UP000028725"/>
    </source>
</evidence>
<accession>A0A085WSP5</accession>
<name>A0A085WSP5_9BACT</name>
<dbReference type="STRING" id="394096.DB31_5750"/>
<evidence type="ECO:0000313" key="3">
    <source>
        <dbReference type="EMBL" id="KFE70708.1"/>
    </source>
</evidence>
<feature type="chain" id="PRO_5001800049" evidence="2">
    <location>
        <begin position="19"/>
        <end position="87"/>
    </location>
</feature>
<feature type="signal peptide" evidence="2">
    <location>
        <begin position="1"/>
        <end position="18"/>
    </location>
</feature>
<reference evidence="3 4" key="1">
    <citation type="submission" date="2014-04" db="EMBL/GenBank/DDBJ databases">
        <title>Genome assembly of Hyalangium minutum DSM 14724.</title>
        <authorList>
            <person name="Sharma G."/>
            <person name="Subramanian S."/>
        </authorList>
    </citation>
    <scope>NUCLEOTIDE SEQUENCE [LARGE SCALE GENOMIC DNA]</scope>
    <source>
        <strain evidence="3 4">DSM 14724</strain>
    </source>
</reference>
<gene>
    <name evidence="3" type="ORF">DB31_5750</name>
</gene>
<evidence type="ECO:0000256" key="2">
    <source>
        <dbReference type="SAM" id="SignalP"/>
    </source>
</evidence>
<proteinExistence type="predicted"/>
<feature type="region of interest" description="Disordered" evidence="1">
    <location>
        <begin position="16"/>
        <end position="57"/>
    </location>
</feature>
<dbReference type="Proteomes" id="UP000028725">
    <property type="component" value="Unassembled WGS sequence"/>
</dbReference>
<keyword evidence="2" id="KW-0732">Signal</keyword>
<dbReference type="AlphaFoldDB" id="A0A085WSP5"/>
<evidence type="ECO:0000256" key="1">
    <source>
        <dbReference type="SAM" id="MobiDB-lite"/>
    </source>
</evidence>
<organism evidence="3 4">
    <name type="scientific">Hyalangium minutum</name>
    <dbReference type="NCBI Taxonomy" id="394096"/>
    <lineage>
        <taxon>Bacteria</taxon>
        <taxon>Pseudomonadati</taxon>
        <taxon>Myxococcota</taxon>
        <taxon>Myxococcia</taxon>
        <taxon>Myxococcales</taxon>
        <taxon>Cystobacterineae</taxon>
        <taxon>Archangiaceae</taxon>
        <taxon>Hyalangium</taxon>
    </lineage>
</organism>
<protein>
    <submittedName>
        <fullName evidence="3">Uncharacterized protein</fullName>
    </submittedName>
</protein>
<comment type="caution">
    <text evidence="3">The sequence shown here is derived from an EMBL/GenBank/DDBJ whole genome shotgun (WGS) entry which is preliminary data.</text>
</comment>
<keyword evidence="4" id="KW-1185">Reference proteome</keyword>